<dbReference type="PROSITE" id="PS00041">
    <property type="entry name" value="HTH_ARAC_FAMILY_1"/>
    <property type="match status" value="1"/>
</dbReference>
<feature type="modified residue" description="4-aspartylphosphate" evidence="7">
    <location>
        <position position="1105"/>
    </location>
</feature>
<dbReference type="PANTHER" id="PTHR43547">
    <property type="entry name" value="TWO-COMPONENT HISTIDINE KINASE"/>
    <property type="match status" value="1"/>
</dbReference>
<feature type="domain" description="HTH araC/xylS-type" evidence="11">
    <location>
        <begin position="1207"/>
        <end position="1306"/>
    </location>
</feature>
<keyword evidence="9" id="KW-1133">Transmembrane helix</keyword>
<dbReference type="SUPFAM" id="SSF55874">
    <property type="entry name" value="ATPase domain of HSP90 chaperone/DNA topoisomerase II/histidine kinase"/>
    <property type="match status" value="1"/>
</dbReference>
<accession>A0A6B2LXF7</accession>
<dbReference type="PRINTS" id="PR00344">
    <property type="entry name" value="BCTRLSENSOR"/>
</dbReference>
<evidence type="ECO:0000256" key="1">
    <source>
        <dbReference type="ARBA" id="ARBA00000085"/>
    </source>
</evidence>
<feature type="chain" id="PRO_5025507614" description="histidine kinase" evidence="10">
    <location>
        <begin position="22"/>
        <end position="1322"/>
    </location>
</feature>
<dbReference type="SUPFAM" id="SSF52172">
    <property type="entry name" value="CheY-like"/>
    <property type="match status" value="1"/>
</dbReference>
<dbReference type="PROSITE" id="PS50110">
    <property type="entry name" value="RESPONSE_REGULATORY"/>
    <property type="match status" value="1"/>
</dbReference>
<dbReference type="InterPro" id="IPR003594">
    <property type="entry name" value="HATPase_dom"/>
</dbReference>
<comment type="caution">
    <text evidence="14">The sequence shown here is derived from an EMBL/GenBank/DDBJ whole genome shotgun (WGS) entry which is preliminary data.</text>
</comment>
<evidence type="ECO:0000256" key="4">
    <source>
        <dbReference type="ARBA" id="ARBA00023015"/>
    </source>
</evidence>
<evidence type="ECO:0000259" key="13">
    <source>
        <dbReference type="PROSITE" id="PS50110"/>
    </source>
</evidence>
<evidence type="ECO:0000256" key="9">
    <source>
        <dbReference type="SAM" id="Phobius"/>
    </source>
</evidence>
<feature type="domain" description="Response regulatory" evidence="13">
    <location>
        <begin position="1057"/>
        <end position="1172"/>
    </location>
</feature>
<dbReference type="Gene3D" id="1.10.10.60">
    <property type="entry name" value="Homeodomain-like"/>
    <property type="match status" value="1"/>
</dbReference>
<dbReference type="InterPro" id="IPR001789">
    <property type="entry name" value="Sig_transdc_resp-reg_receiver"/>
</dbReference>
<dbReference type="Pfam" id="PF12833">
    <property type="entry name" value="HTH_18"/>
    <property type="match status" value="1"/>
</dbReference>
<dbReference type="InterPro" id="IPR005467">
    <property type="entry name" value="His_kinase_dom"/>
</dbReference>
<dbReference type="SMART" id="SM00448">
    <property type="entry name" value="REC"/>
    <property type="match status" value="1"/>
</dbReference>
<comment type="catalytic activity">
    <reaction evidence="1">
        <text>ATP + protein L-histidine = ADP + protein N-phospho-L-histidine.</text>
        <dbReference type="EC" id="2.7.13.3"/>
    </reaction>
</comment>
<dbReference type="GO" id="GO:0003700">
    <property type="term" value="F:DNA-binding transcription factor activity"/>
    <property type="evidence" value="ECO:0007669"/>
    <property type="project" value="InterPro"/>
</dbReference>
<dbReference type="InterPro" id="IPR015943">
    <property type="entry name" value="WD40/YVTN_repeat-like_dom_sf"/>
</dbReference>
<evidence type="ECO:0000256" key="2">
    <source>
        <dbReference type="ARBA" id="ARBA00012438"/>
    </source>
</evidence>
<evidence type="ECO:0000259" key="11">
    <source>
        <dbReference type="PROSITE" id="PS01124"/>
    </source>
</evidence>
<dbReference type="Gene3D" id="2.60.40.10">
    <property type="entry name" value="Immunoglobulins"/>
    <property type="match status" value="1"/>
</dbReference>
<dbReference type="SMART" id="SM00388">
    <property type="entry name" value="HisKA"/>
    <property type="match status" value="1"/>
</dbReference>
<feature type="signal peptide" evidence="10">
    <location>
        <begin position="1"/>
        <end position="21"/>
    </location>
</feature>
<keyword evidence="5" id="KW-0238">DNA-binding</keyword>
<dbReference type="Proteomes" id="UP000478417">
    <property type="component" value="Unassembled WGS sequence"/>
</dbReference>
<dbReference type="CDD" id="cd17574">
    <property type="entry name" value="REC_OmpR"/>
    <property type="match status" value="1"/>
</dbReference>
<dbReference type="InterPro" id="IPR036890">
    <property type="entry name" value="HATPase_C_sf"/>
</dbReference>
<feature type="region of interest" description="Disordered" evidence="8">
    <location>
        <begin position="1027"/>
        <end position="1051"/>
    </location>
</feature>
<dbReference type="Pfam" id="PF00512">
    <property type="entry name" value="HisKA"/>
    <property type="match status" value="1"/>
</dbReference>
<dbReference type="SUPFAM" id="SSF63829">
    <property type="entry name" value="Calcium-dependent phosphotriesterase"/>
    <property type="match status" value="2"/>
</dbReference>
<dbReference type="InterPro" id="IPR003661">
    <property type="entry name" value="HisK_dim/P_dom"/>
</dbReference>
<dbReference type="EMBL" id="JAAGNX010000001">
    <property type="protein sequence ID" value="NDV61238.1"/>
    <property type="molecule type" value="Genomic_DNA"/>
</dbReference>
<dbReference type="InterPro" id="IPR004358">
    <property type="entry name" value="Sig_transdc_His_kin-like_C"/>
</dbReference>
<dbReference type="InterPro" id="IPR018062">
    <property type="entry name" value="HTH_AraC-typ_CS"/>
</dbReference>
<dbReference type="SMART" id="SM00342">
    <property type="entry name" value="HTH_ARAC"/>
    <property type="match status" value="1"/>
</dbReference>
<dbReference type="Gene3D" id="3.30.565.10">
    <property type="entry name" value="Histidine kinase-like ATPase, C-terminal domain"/>
    <property type="match status" value="1"/>
</dbReference>
<evidence type="ECO:0000256" key="7">
    <source>
        <dbReference type="PROSITE-ProRule" id="PRU00169"/>
    </source>
</evidence>
<keyword evidence="15" id="KW-1185">Reference proteome</keyword>
<dbReference type="PROSITE" id="PS50109">
    <property type="entry name" value="HIS_KIN"/>
    <property type="match status" value="1"/>
</dbReference>
<dbReference type="Gene3D" id="2.130.10.10">
    <property type="entry name" value="YVTN repeat-like/Quinoprotein amine dehydrogenase"/>
    <property type="match status" value="2"/>
</dbReference>
<dbReference type="SUPFAM" id="SSF47384">
    <property type="entry name" value="Homodimeric domain of signal transducing histidine kinase"/>
    <property type="match status" value="1"/>
</dbReference>
<dbReference type="Pfam" id="PF00072">
    <property type="entry name" value="Response_reg"/>
    <property type="match status" value="1"/>
</dbReference>
<evidence type="ECO:0000256" key="5">
    <source>
        <dbReference type="ARBA" id="ARBA00023125"/>
    </source>
</evidence>
<dbReference type="EC" id="2.7.13.3" evidence="2"/>
<evidence type="ECO:0000313" key="15">
    <source>
        <dbReference type="Proteomes" id="UP000478417"/>
    </source>
</evidence>
<dbReference type="PANTHER" id="PTHR43547:SF2">
    <property type="entry name" value="HYBRID SIGNAL TRANSDUCTION HISTIDINE KINASE C"/>
    <property type="match status" value="1"/>
</dbReference>
<dbReference type="InterPro" id="IPR013783">
    <property type="entry name" value="Ig-like_fold"/>
</dbReference>
<organism evidence="14 15">
    <name type="scientific">Oceanipulchritudo coccoides</name>
    <dbReference type="NCBI Taxonomy" id="2706888"/>
    <lineage>
        <taxon>Bacteria</taxon>
        <taxon>Pseudomonadati</taxon>
        <taxon>Verrucomicrobiota</taxon>
        <taxon>Opitutia</taxon>
        <taxon>Puniceicoccales</taxon>
        <taxon>Oceanipulchritudinaceae</taxon>
        <taxon>Oceanipulchritudo</taxon>
    </lineage>
</organism>
<dbReference type="InterPro" id="IPR036097">
    <property type="entry name" value="HisK_dim/P_sf"/>
</dbReference>
<evidence type="ECO:0000256" key="3">
    <source>
        <dbReference type="ARBA" id="ARBA00022553"/>
    </source>
</evidence>
<evidence type="ECO:0000259" key="12">
    <source>
        <dbReference type="PROSITE" id="PS50109"/>
    </source>
</evidence>
<sequence length="1322" mass="148855">MRLYPCLLVFILGGLCLQSEASFPYQPERPSPLSESWRWHAQEALEGLTLLGCFEGDDGSVWFVSDTGLINYDGAEIRRYPAPKDLSLMPYRAGVFTRQGIIYMLLPGQIVEFKNGNYRDVFTYEGRYDMLFGSAVLTQDDTALFGTPEGIVSIKDGEARIVSQRNRRASFLLIDSRGDLWTNQVNTGVVLRYQGLSTDGPLDDTTWESFRIMPDVGAHLTLAELPDGTIWCANDNPTIGIYAFDAGSNEWYPTLIDSGAEELVHKRILVSPDGTSVIFGDKRILLNKNGKTEQLTIENFRFPLSSPFAATLSSGSMIIGGMRETIYLVDCSTNWWQSFRGLNYFCTDKEDRQWFITYDGAVVSRNTGTDEWTIHDSYEGVINTPLTLISTRDGKVWAAGRHDNDAAISIFSNGEWTLRVHPELGRRISHQSVLETRDGAVLFGSGDTDPEMTPGQGGILKYEVNGDQFTVTHYAPPRVPFRVVGIEEGPDGTIWTGGMRLSRLDDFKAIPLDSLGEFGNSWVDDFIVSETGDLWIAQWGVGLLINEGDNWFYSGEFNPSLTRGLVALHEDRYFPGQMWAATSEGLFNLDTHNWVNEPLNADLKILREGGTLFQSADGAIWLNASSRNWHFRDTGIMPGSERFEASFKTTSFKRYDIVPDTRIVEFEARVYEPGLSHFEWTGSTHWSLAQTNDLYYSYRIDDGEWTPFSKRTEVVLETQSNGAHTFEVRARTPYGLIDPTPARIEFEVIPVLWKQPWFILTMLLVVCVLVILVVIIVRQRIHHLLALEEYKMQFFTNISHELRTPLMVILGPLESLFKHVDEKGKKHLLIAQRNARKLVGLLDRLLDFRKAELGKIMSNPQTLDLVVFVRQEMDTLQPLADQKGQQLGFHPSSDHLSVAFDPKHVEIVLDNLLTNAIKYTPRGGKIGVHLDLVREEEGQATVKIQVVDTGPGIPRKELDKVFDPFYQIGGEDYQKTHSTGIGLAHTKSLIEAIGGRIYAESPVNPASVDSPGTRFVVELKLALQAESTPVSKAQPPLADEEDTDSDEATYSTEKKPLMLIVEDNDDIREFLESELSETYNVILAPNGKEGLEIARERIPDLIVSDVLMPIMNGRDLCRNLKADPLTSHIPVILLTAQKSEVNELAGLETGADDYITKPVNLALMGRRLENILLNRRKVREFISSHTRSIAINKDELPVNKIDQEFMVKFMETIEENLTSETFDVEGLAKLMFMSRMTLYRKVKALTGESPGNIIRTVRLKKAAQYLETGSWMVSQVIEKVGFLDMSHFSRSFKKEYGCTPTQYIERYSAGSVTTEEKITSEE</sequence>
<keyword evidence="10" id="KW-0732">Signal</keyword>
<dbReference type="PROSITE" id="PS01124">
    <property type="entry name" value="HTH_ARAC_FAMILY_2"/>
    <property type="match status" value="1"/>
</dbReference>
<dbReference type="CDD" id="cd00082">
    <property type="entry name" value="HisKA"/>
    <property type="match status" value="1"/>
</dbReference>
<keyword evidence="9" id="KW-0812">Transmembrane</keyword>
<gene>
    <name evidence="14" type="ORF">G0Q06_02100</name>
</gene>
<feature type="domain" description="Histidine kinase" evidence="12">
    <location>
        <begin position="797"/>
        <end position="1023"/>
    </location>
</feature>
<dbReference type="InterPro" id="IPR011006">
    <property type="entry name" value="CheY-like_superfamily"/>
</dbReference>
<evidence type="ECO:0000256" key="6">
    <source>
        <dbReference type="ARBA" id="ARBA00023163"/>
    </source>
</evidence>
<evidence type="ECO:0000256" key="10">
    <source>
        <dbReference type="SAM" id="SignalP"/>
    </source>
</evidence>
<name>A0A6B2LXF7_9BACT</name>
<feature type="transmembrane region" description="Helical" evidence="9">
    <location>
        <begin position="757"/>
        <end position="777"/>
    </location>
</feature>
<evidence type="ECO:0000256" key="8">
    <source>
        <dbReference type="SAM" id="MobiDB-lite"/>
    </source>
</evidence>
<evidence type="ECO:0000313" key="14">
    <source>
        <dbReference type="EMBL" id="NDV61238.1"/>
    </source>
</evidence>
<keyword evidence="6" id="KW-0804">Transcription</keyword>
<dbReference type="SUPFAM" id="SSF46689">
    <property type="entry name" value="Homeodomain-like"/>
    <property type="match status" value="1"/>
</dbReference>
<dbReference type="InterPro" id="IPR018060">
    <property type="entry name" value="HTH_AraC"/>
</dbReference>
<proteinExistence type="predicted"/>
<reference evidence="14 15" key="1">
    <citation type="submission" date="2020-02" db="EMBL/GenBank/DDBJ databases">
        <title>Albibacoteraceae fam. nov., the first described family within the subdivision 4 Verrucomicrobia.</title>
        <authorList>
            <person name="Xi F."/>
        </authorList>
    </citation>
    <scope>NUCLEOTIDE SEQUENCE [LARGE SCALE GENOMIC DNA]</scope>
    <source>
        <strain evidence="14 15">CK1056</strain>
    </source>
</reference>
<keyword evidence="4" id="KW-0805">Transcription regulation</keyword>
<protein>
    <recommendedName>
        <fullName evidence="2">histidine kinase</fullName>
        <ecNumber evidence="2">2.7.13.3</ecNumber>
    </recommendedName>
</protein>
<feature type="compositionally biased region" description="Acidic residues" evidence="8">
    <location>
        <begin position="1038"/>
        <end position="1047"/>
    </location>
</feature>
<dbReference type="InterPro" id="IPR009057">
    <property type="entry name" value="Homeodomain-like_sf"/>
</dbReference>
<dbReference type="RefSeq" id="WP_163961988.1">
    <property type="nucleotide sequence ID" value="NZ_JAAGNX010000001.1"/>
</dbReference>
<keyword evidence="3 7" id="KW-0597">Phosphoprotein</keyword>
<dbReference type="Pfam" id="PF02518">
    <property type="entry name" value="HATPase_c"/>
    <property type="match status" value="1"/>
</dbReference>
<dbReference type="SMART" id="SM00387">
    <property type="entry name" value="HATPase_c"/>
    <property type="match status" value="1"/>
</dbReference>
<dbReference type="GO" id="GO:0043565">
    <property type="term" value="F:sequence-specific DNA binding"/>
    <property type="evidence" value="ECO:0007669"/>
    <property type="project" value="InterPro"/>
</dbReference>
<keyword evidence="9" id="KW-0472">Membrane</keyword>
<dbReference type="Gene3D" id="3.40.50.2300">
    <property type="match status" value="1"/>
</dbReference>
<dbReference type="GO" id="GO:0000155">
    <property type="term" value="F:phosphorelay sensor kinase activity"/>
    <property type="evidence" value="ECO:0007669"/>
    <property type="project" value="InterPro"/>
</dbReference>
<dbReference type="Gene3D" id="1.10.287.130">
    <property type="match status" value="1"/>
</dbReference>